<protein>
    <recommendedName>
        <fullName evidence="4">Membrane insertase YidC/Oxa/ALB C-terminal domain-containing protein</fullName>
    </recommendedName>
</protein>
<dbReference type="InterPro" id="IPR028055">
    <property type="entry name" value="YidC/Oxa/ALB_C"/>
</dbReference>
<dbReference type="AlphaFoldDB" id="A0A1P8U633"/>
<sequence>MNLYRAEGASPLAGCLPLLIQAPVVGLLYSVFLHRMIDGHANELLTQTLAGPGRDAAVRNRGRRRVRPARRRHLSPGHGRVDTRPAAPAAAGLPARAVTIPAATGRHPPRQPPADGSPAREE</sequence>
<proteinExistence type="inferred from homology"/>
<feature type="transmembrane region" description="Helical" evidence="3">
    <location>
        <begin position="12"/>
        <end position="32"/>
    </location>
</feature>
<evidence type="ECO:0000313" key="5">
    <source>
        <dbReference type="EMBL" id="APZ33564.1"/>
    </source>
</evidence>
<dbReference type="EMBL" id="CP018762">
    <property type="protein sequence ID" value="APZ33564.1"/>
    <property type="molecule type" value="Genomic_DNA"/>
</dbReference>
<accession>A0A1P8U633</accession>
<dbReference type="KEGG" id="maur:BOH66_04210"/>
<evidence type="ECO:0000256" key="3">
    <source>
        <dbReference type="SAM" id="Phobius"/>
    </source>
</evidence>
<keyword evidence="6" id="KW-1185">Reference proteome</keyword>
<name>A0A1P8U633_9MICO</name>
<keyword evidence="1 3" id="KW-0812">Transmembrane</keyword>
<organism evidence="5 6">
    <name type="scientific">Microbacterium aurum</name>
    <dbReference type="NCBI Taxonomy" id="36805"/>
    <lineage>
        <taxon>Bacteria</taxon>
        <taxon>Bacillati</taxon>
        <taxon>Actinomycetota</taxon>
        <taxon>Actinomycetes</taxon>
        <taxon>Micrococcales</taxon>
        <taxon>Microbacteriaceae</taxon>
        <taxon>Microbacterium</taxon>
    </lineage>
</organism>
<feature type="domain" description="Membrane insertase YidC/Oxa/ALB C-terminal" evidence="4">
    <location>
        <begin position="1"/>
        <end position="36"/>
    </location>
</feature>
<dbReference type="GO" id="GO:0016020">
    <property type="term" value="C:membrane"/>
    <property type="evidence" value="ECO:0007669"/>
    <property type="project" value="UniProtKB-SubCell"/>
</dbReference>
<evidence type="ECO:0000313" key="6">
    <source>
        <dbReference type="Proteomes" id="UP000187185"/>
    </source>
</evidence>
<keyword evidence="3" id="KW-0472">Membrane</keyword>
<gene>
    <name evidence="5" type="ORF">BOH66_04210</name>
</gene>
<evidence type="ECO:0000256" key="1">
    <source>
        <dbReference type="RuleBase" id="RU003945"/>
    </source>
</evidence>
<keyword evidence="3" id="KW-1133">Transmembrane helix</keyword>
<dbReference type="STRING" id="36805.BOH66_04210"/>
<comment type="similarity">
    <text evidence="1">Belongs to the OXA1/ALB3/YidC family.</text>
</comment>
<comment type="subcellular location">
    <subcellularLocation>
        <location evidence="1">Membrane</location>
        <topology evidence="1">Multi-pass membrane protein</topology>
    </subcellularLocation>
</comment>
<feature type="compositionally biased region" description="Low complexity" evidence="2">
    <location>
        <begin position="85"/>
        <end position="97"/>
    </location>
</feature>
<feature type="compositionally biased region" description="Basic residues" evidence="2">
    <location>
        <begin position="60"/>
        <end position="75"/>
    </location>
</feature>
<evidence type="ECO:0000256" key="2">
    <source>
        <dbReference type="SAM" id="MobiDB-lite"/>
    </source>
</evidence>
<feature type="region of interest" description="Disordered" evidence="2">
    <location>
        <begin position="55"/>
        <end position="122"/>
    </location>
</feature>
<dbReference type="Pfam" id="PF02096">
    <property type="entry name" value="60KD_IMP"/>
    <property type="match status" value="1"/>
</dbReference>
<reference evidence="5 6" key="1">
    <citation type="submission" date="2016-12" db="EMBL/GenBank/DDBJ databases">
        <title>Complete genome sequence of Microbacterium aurum KACC 15219.</title>
        <authorList>
            <person name="Jung Y."/>
            <person name="Shin J.-H."/>
            <person name="Lee Y.-J."/>
            <person name="Yi H."/>
            <person name="Bahn Y.-S."/>
            <person name="Kim J.F."/>
            <person name="Lee D.-W."/>
        </authorList>
    </citation>
    <scope>NUCLEOTIDE SEQUENCE [LARGE SCALE GENOMIC DNA]</scope>
    <source>
        <strain evidence="5 6">KACC 15219</strain>
    </source>
</reference>
<evidence type="ECO:0000259" key="4">
    <source>
        <dbReference type="Pfam" id="PF02096"/>
    </source>
</evidence>
<dbReference type="Proteomes" id="UP000187185">
    <property type="component" value="Chromosome"/>
</dbReference>